<name>A0A6J7KS36_9ZZZZ</name>
<evidence type="ECO:0000256" key="6">
    <source>
        <dbReference type="SAM" id="Phobius"/>
    </source>
</evidence>
<dbReference type="PANTHER" id="PTHR31272">
    <property type="entry name" value="CYTOCHROME C-TYPE BIOGENESIS PROTEIN HI_1454-RELATED"/>
    <property type="match status" value="1"/>
</dbReference>
<organism evidence="8">
    <name type="scientific">freshwater metagenome</name>
    <dbReference type="NCBI Taxonomy" id="449393"/>
    <lineage>
        <taxon>unclassified sequences</taxon>
        <taxon>metagenomes</taxon>
        <taxon>ecological metagenomes</taxon>
    </lineage>
</organism>
<dbReference type="GO" id="GO:0016020">
    <property type="term" value="C:membrane"/>
    <property type="evidence" value="ECO:0007669"/>
    <property type="project" value="UniProtKB-SubCell"/>
</dbReference>
<dbReference type="EMBL" id="CAFBMK010000444">
    <property type="protein sequence ID" value="CAB4958656.1"/>
    <property type="molecule type" value="Genomic_DNA"/>
</dbReference>
<keyword evidence="5 6" id="KW-0472">Membrane</keyword>
<evidence type="ECO:0000256" key="3">
    <source>
        <dbReference type="ARBA" id="ARBA00022692"/>
    </source>
</evidence>
<proteinExistence type="inferred from homology"/>
<accession>A0A6J7KS36</accession>
<feature type="transmembrane region" description="Helical" evidence="6">
    <location>
        <begin position="131"/>
        <end position="153"/>
    </location>
</feature>
<feature type="transmembrane region" description="Helical" evidence="6">
    <location>
        <begin position="56"/>
        <end position="78"/>
    </location>
</feature>
<dbReference type="Pfam" id="PF02683">
    <property type="entry name" value="DsbD_TM"/>
    <property type="match status" value="1"/>
</dbReference>
<reference evidence="8" key="1">
    <citation type="submission" date="2020-05" db="EMBL/GenBank/DDBJ databases">
        <authorList>
            <person name="Chiriac C."/>
            <person name="Salcher M."/>
            <person name="Ghai R."/>
            <person name="Kavagutti S V."/>
        </authorList>
    </citation>
    <scope>NUCLEOTIDE SEQUENCE</scope>
</reference>
<dbReference type="GO" id="GO:0017004">
    <property type="term" value="P:cytochrome complex assembly"/>
    <property type="evidence" value="ECO:0007669"/>
    <property type="project" value="InterPro"/>
</dbReference>
<keyword evidence="3 6" id="KW-0812">Transmembrane</keyword>
<comment type="similarity">
    <text evidence="2">Belongs to the DsbD family.</text>
</comment>
<evidence type="ECO:0000259" key="7">
    <source>
        <dbReference type="Pfam" id="PF02683"/>
    </source>
</evidence>
<protein>
    <submittedName>
        <fullName evidence="8">Unannotated protein</fullName>
    </submittedName>
</protein>
<feature type="transmembrane region" description="Helical" evidence="6">
    <location>
        <begin position="12"/>
        <end position="35"/>
    </location>
</feature>
<feature type="domain" description="Cytochrome C biogenesis protein transmembrane" evidence="7">
    <location>
        <begin position="8"/>
        <end position="194"/>
    </location>
</feature>
<feature type="transmembrane region" description="Helical" evidence="6">
    <location>
        <begin position="165"/>
        <end position="187"/>
    </location>
</feature>
<evidence type="ECO:0000313" key="8">
    <source>
        <dbReference type="EMBL" id="CAB4958656.1"/>
    </source>
</evidence>
<dbReference type="InterPro" id="IPR003834">
    <property type="entry name" value="Cyt_c_assmbl_TM_dom"/>
</dbReference>
<evidence type="ECO:0000256" key="1">
    <source>
        <dbReference type="ARBA" id="ARBA00004141"/>
    </source>
</evidence>
<dbReference type="InterPro" id="IPR051790">
    <property type="entry name" value="Cytochrome_c-biogenesis_DsbD"/>
</dbReference>
<feature type="transmembrane region" description="Helical" evidence="6">
    <location>
        <begin position="90"/>
        <end position="110"/>
    </location>
</feature>
<comment type="subcellular location">
    <subcellularLocation>
        <location evidence="1">Membrane</location>
        <topology evidence="1">Multi-pass membrane protein</topology>
    </subcellularLocation>
</comment>
<evidence type="ECO:0000256" key="5">
    <source>
        <dbReference type="ARBA" id="ARBA00023136"/>
    </source>
</evidence>
<gene>
    <name evidence="8" type="ORF">UFOPK3564_03918</name>
</gene>
<evidence type="ECO:0000256" key="2">
    <source>
        <dbReference type="ARBA" id="ARBA00006143"/>
    </source>
</evidence>
<evidence type="ECO:0000256" key="4">
    <source>
        <dbReference type="ARBA" id="ARBA00022989"/>
    </source>
</evidence>
<feature type="transmembrane region" description="Helical" evidence="6">
    <location>
        <begin position="199"/>
        <end position="220"/>
    </location>
</feature>
<sequence length="249" mass="25674">MSAVSPTVFAAFAAGALSFVSPCVLPLVPGYLSVLTGGESTRPKAEQRTGQILGPAALFCMSFSLVFVLLGLLASGLSAPLRNSRDTLDVISGVLLMTMGAFYVLTPLIPQLGRTVRSTTLLRGAGSGSPIVAGMAFAVAWTPCAGPILGAILTAAATQSGVGGGAFLLLAYSAGLAIPFLAAALALERVTSAARILRDHYTLISAIGGIALIGIGWLVLNHNMTWLASETRELFDALNLDGVLRIFER</sequence>
<dbReference type="PANTHER" id="PTHR31272:SF4">
    <property type="entry name" value="CYTOCHROME C-TYPE BIOGENESIS PROTEIN HI_1454-RELATED"/>
    <property type="match status" value="1"/>
</dbReference>
<keyword evidence="4 6" id="KW-1133">Transmembrane helix</keyword>
<dbReference type="AlphaFoldDB" id="A0A6J7KS36"/>